<dbReference type="GO" id="GO:0008270">
    <property type="term" value="F:zinc ion binding"/>
    <property type="evidence" value="ECO:0007669"/>
    <property type="project" value="UniProtKB-KW"/>
</dbReference>
<sequence length="336" mass="38008">MFVNNENGEKPFKCEEPGCSRSFADRSNCRAHEKTHRPEKPFVCEHCGKAFKVKSYLSKHLRVMGLMLGEFVDDYTIDVIDVFAMPQSGTGVSVESVDDVFQAKMIDLLKQTGRPEMVVGWYHSHPGFGCWLSGVDCNTQQSFEMLSARAVAVVIDPIQSVKGKVIIDAFRTIPDPIIISKLEPRQTTCNIGHLQKHSIRALVHGLNQKYYSIPISFKTTKNEQQEIEEEDTLTEKQIEIKNVGKQDPKRHLGEVVDKMLANNLVQGTAAIKRSPVEMLAANYLDVHGLLDVACKTVANMIKGKTPEEIRRTFNIKNDFTPEEEEQIRRENAWCED</sequence>
<evidence type="ECO:0000313" key="13">
    <source>
        <dbReference type="WBParaSite" id="scaffold4922_cov302.g8822"/>
    </source>
</evidence>
<dbReference type="PROSITE" id="PS00028">
    <property type="entry name" value="ZINC_FINGER_C2H2_1"/>
    <property type="match status" value="1"/>
</dbReference>
<dbReference type="Pfam" id="PF23594">
    <property type="entry name" value="RPN11_C"/>
    <property type="match status" value="1"/>
</dbReference>
<evidence type="ECO:0000259" key="11">
    <source>
        <dbReference type="PROSITE" id="PS50249"/>
    </source>
</evidence>
<feature type="domain" description="MPN" evidence="11">
    <location>
        <begin position="40"/>
        <end position="176"/>
    </location>
</feature>
<evidence type="ECO:0000256" key="7">
    <source>
        <dbReference type="ARBA" id="ARBA00022942"/>
    </source>
</evidence>
<keyword evidence="1" id="KW-0645">Protease</keyword>
<evidence type="ECO:0000256" key="8">
    <source>
        <dbReference type="ARBA" id="ARBA00023049"/>
    </source>
</evidence>
<dbReference type="GO" id="GO:0006511">
    <property type="term" value="P:ubiquitin-dependent protein catabolic process"/>
    <property type="evidence" value="ECO:0007669"/>
    <property type="project" value="InterPro"/>
</dbReference>
<keyword evidence="12" id="KW-1185">Reference proteome</keyword>
<dbReference type="InterPro" id="IPR000555">
    <property type="entry name" value="JAMM/MPN+_dom"/>
</dbReference>
<dbReference type="PROSITE" id="PS50249">
    <property type="entry name" value="MPN"/>
    <property type="match status" value="1"/>
</dbReference>
<dbReference type="Pfam" id="PF01466">
    <property type="entry name" value="Skp1"/>
    <property type="match status" value="1"/>
</dbReference>
<evidence type="ECO:0000256" key="2">
    <source>
        <dbReference type="ARBA" id="ARBA00022723"/>
    </source>
</evidence>
<dbReference type="GO" id="GO:0008237">
    <property type="term" value="F:metallopeptidase activity"/>
    <property type="evidence" value="ECO:0007669"/>
    <property type="project" value="UniProtKB-KW"/>
</dbReference>
<dbReference type="InterPro" id="IPR036236">
    <property type="entry name" value="Znf_C2H2_sf"/>
</dbReference>
<keyword evidence="2" id="KW-0479">Metal-binding</keyword>
<dbReference type="InterPro" id="IPR013087">
    <property type="entry name" value="Znf_C2H2_type"/>
</dbReference>
<evidence type="ECO:0000256" key="6">
    <source>
        <dbReference type="ARBA" id="ARBA00022833"/>
    </source>
</evidence>
<dbReference type="SMART" id="SM00232">
    <property type="entry name" value="JAB_MPN"/>
    <property type="match status" value="1"/>
</dbReference>
<dbReference type="PROSITE" id="PS50157">
    <property type="entry name" value="ZINC_FINGER_C2H2_2"/>
    <property type="match status" value="2"/>
</dbReference>
<keyword evidence="6" id="KW-0862">Zinc</keyword>
<dbReference type="InterPro" id="IPR016072">
    <property type="entry name" value="Skp1_comp_dimer"/>
</dbReference>
<dbReference type="GO" id="GO:0032502">
    <property type="term" value="P:developmental process"/>
    <property type="evidence" value="ECO:0007669"/>
    <property type="project" value="UniProtKB-ARBA"/>
</dbReference>
<evidence type="ECO:0000256" key="1">
    <source>
        <dbReference type="ARBA" id="ARBA00022670"/>
    </source>
</evidence>
<dbReference type="Proteomes" id="UP000887561">
    <property type="component" value="Unplaced"/>
</dbReference>
<feature type="domain" description="C2H2-type" evidence="10">
    <location>
        <begin position="12"/>
        <end position="41"/>
    </location>
</feature>
<proteinExistence type="predicted"/>
<keyword evidence="7" id="KW-0647">Proteasome</keyword>
<evidence type="ECO:0000256" key="9">
    <source>
        <dbReference type="PROSITE-ProRule" id="PRU00042"/>
    </source>
</evidence>
<evidence type="ECO:0000256" key="3">
    <source>
        <dbReference type="ARBA" id="ARBA00022737"/>
    </source>
</evidence>
<dbReference type="AlphaFoldDB" id="A0A915MUR3"/>
<evidence type="ECO:0000256" key="5">
    <source>
        <dbReference type="ARBA" id="ARBA00022801"/>
    </source>
</evidence>
<evidence type="ECO:0000313" key="12">
    <source>
        <dbReference type="Proteomes" id="UP000887561"/>
    </source>
</evidence>
<dbReference type="GO" id="GO:0000502">
    <property type="term" value="C:proteasome complex"/>
    <property type="evidence" value="ECO:0007669"/>
    <property type="project" value="UniProtKB-KW"/>
</dbReference>
<dbReference type="SUPFAM" id="SSF81382">
    <property type="entry name" value="Skp1 dimerisation domain-like"/>
    <property type="match status" value="1"/>
</dbReference>
<dbReference type="InterPro" id="IPR036296">
    <property type="entry name" value="SKP1-like_dim_sf"/>
</dbReference>
<evidence type="ECO:0000259" key="10">
    <source>
        <dbReference type="PROSITE" id="PS50157"/>
    </source>
</evidence>
<dbReference type="InterPro" id="IPR037518">
    <property type="entry name" value="MPN"/>
</dbReference>
<keyword evidence="5" id="KW-0378">Hydrolase</keyword>
<dbReference type="Gene3D" id="3.30.160.60">
    <property type="entry name" value="Classic Zinc Finger"/>
    <property type="match status" value="1"/>
</dbReference>
<dbReference type="InterPro" id="IPR056263">
    <property type="entry name" value="RPN11_C"/>
</dbReference>
<dbReference type="Pfam" id="PF01398">
    <property type="entry name" value="JAB"/>
    <property type="match status" value="1"/>
</dbReference>
<protein>
    <submittedName>
        <fullName evidence="13">26S proteasome regulatory subunit RPN11</fullName>
    </submittedName>
</protein>
<feature type="domain" description="C2H2-type" evidence="10">
    <location>
        <begin position="42"/>
        <end position="72"/>
    </location>
</feature>
<dbReference type="SUPFAM" id="SSF102712">
    <property type="entry name" value="JAB1/MPN domain"/>
    <property type="match status" value="1"/>
</dbReference>
<dbReference type="WBParaSite" id="scaffold4922_cov302.g8822">
    <property type="protein sequence ID" value="scaffold4922_cov302.g8822"/>
    <property type="gene ID" value="scaffold4922_cov302.g8822"/>
</dbReference>
<evidence type="ECO:0000256" key="4">
    <source>
        <dbReference type="ARBA" id="ARBA00022771"/>
    </source>
</evidence>
<keyword evidence="4 9" id="KW-0863">Zinc-finger</keyword>
<dbReference type="FunFam" id="3.40.140.10:FF:000026">
    <property type="entry name" value="26S proteasome non-ATPase regulatory subunit 14"/>
    <property type="match status" value="1"/>
</dbReference>
<dbReference type="CDD" id="cd08069">
    <property type="entry name" value="MPN_RPN11_CSN5"/>
    <property type="match status" value="1"/>
</dbReference>
<keyword evidence="8" id="KW-0482">Metalloprotease</keyword>
<keyword evidence="3" id="KW-0677">Repeat</keyword>
<reference evidence="13" key="1">
    <citation type="submission" date="2022-11" db="UniProtKB">
        <authorList>
            <consortium name="WormBaseParasite"/>
        </authorList>
    </citation>
    <scope>IDENTIFICATION</scope>
</reference>
<name>A0A915MUR3_MELJA</name>
<accession>A0A915MUR3</accession>
<dbReference type="PANTHER" id="PTHR10410">
    <property type="entry name" value="EUKARYOTIC TRANSLATION INITIATION FACTOR 3 -RELATED"/>
    <property type="match status" value="1"/>
</dbReference>
<dbReference type="Gene3D" id="3.30.710.10">
    <property type="entry name" value="Potassium Channel Kv1.1, Chain A"/>
    <property type="match status" value="1"/>
</dbReference>
<dbReference type="InterPro" id="IPR011333">
    <property type="entry name" value="SKP1/BTB/POZ_sf"/>
</dbReference>
<organism evidence="12 13">
    <name type="scientific">Meloidogyne javanica</name>
    <name type="common">Root-knot nematode worm</name>
    <dbReference type="NCBI Taxonomy" id="6303"/>
    <lineage>
        <taxon>Eukaryota</taxon>
        <taxon>Metazoa</taxon>
        <taxon>Ecdysozoa</taxon>
        <taxon>Nematoda</taxon>
        <taxon>Chromadorea</taxon>
        <taxon>Rhabditida</taxon>
        <taxon>Tylenchina</taxon>
        <taxon>Tylenchomorpha</taxon>
        <taxon>Tylenchoidea</taxon>
        <taxon>Meloidogynidae</taxon>
        <taxon>Meloidogyninae</taxon>
        <taxon>Meloidogyne</taxon>
        <taxon>Meloidogyne incognita group</taxon>
    </lineage>
</organism>
<dbReference type="Gene3D" id="3.40.140.10">
    <property type="entry name" value="Cytidine Deaminase, domain 2"/>
    <property type="match status" value="1"/>
</dbReference>
<dbReference type="SUPFAM" id="SSF57667">
    <property type="entry name" value="beta-beta-alpha zinc fingers"/>
    <property type="match status" value="1"/>
</dbReference>
<dbReference type="InterPro" id="IPR050242">
    <property type="entry name" value="JAMM_MPN+_peptidase_M67A"/>
</dbReference>
<dbReference type="SMART" id="SM00355">
    <property type="entry name" value="ZnF_C2H2"/>
    <property type="match status" value="2"/>
</dbReference>
<dbReference type="FunFam" id="3.30.160.60:FF:000202">
    <property type="entry name" value="Zinc finger protein 574"/>
    <property type="match status" value="1"/>
</dbReference>